<evidence type="ECO:0000256" key="1">
    <source>
        <dbReference type="SAM" id="MobiDB-lite"/>
    </source>
</evidence>
<organism evidence="2">
    <name type="scientific">Eutreptiella gymnastica</name>
    <dbReference type="NCBI Taxonomy" id="73025"/>
    <lineage>
        <taxon>Eukaryota</taxon>
        <taxon>Discoba</taxon>
        <taxon>Euglenozoa</taxon>
        <taxon>Euglenida</taxon>
        <taxon>Spirocuta</taxon>
        <taxon>Euglenophyceae</taxon>
        <taxon>Eutreptiales</taxon>
        <taxon>Eutreptiaceae</taxon>
        <taxon>Eutreptiella</taxon>
    </lineage>
</organism>
<gene>
    <name evidence="2" type="ORF">EGYM00392_LOCUS51876</name>
</gene>
<dbReference type="AlphaFoldDB" id="A0A7S1JDQ9"/>
<accession>A0A7S1JDQ9</accession>
<dbReference type="EMBL" id="HBGA01141519">
    <property type="protein sequence ID" value="CAD9040707.1"/>
    <property type="molecule type" value="Transcribed_RNA"/>
</dbReference>
<feature type="region of interest" description="Disordered" evidence="1">
    <location>
        <begin position="1"/>
        <end position="21"/>
    </location>
</feature>
<proteinExistence type="predicted"/>
<name>A0A7S1JDQ9_9EUGL</name>
<feature type="region of interest" description="Disordered" evidence="1">
    <location>
        <begin position="688"/>
        <end position="748"/>
    </location>
</feature>
<sequence>MTQKRAEGKEEGTHQAQSQAEQLAALEEELAAATSERGWLAAQLTAAGAAAQELKAEVVELERRSHQLVNLRAGIVELEGALQQKGIEAEEKAALLEAEVAQAQRQGEQDAEQLSQLQHEADATQGRLEREKEMNEGLVLKLARMTDTVKDLQTRLEDREGEVSRLAQQLHATTKKADALAAQVAELEGQNNTLTAQAAEKDEQHQRLLDSLDQLEATAKEQIEALAQEMAQKDAEKERLQANLHELERSLREKQDELQEVSSGLGQLQDSLQSDDERISQLEASLAQKEKQLKKKEQDLEAVKVERAKISAAEVRALKEALAAKQQQLDTAMNDCRSLAQSLDLAVKANDALQLKIEELQIDIHEISTSNRTSLLQHYETRALAIQTLREENKQIKEREGLKLRKLKQDYCRLVLRRALAKLTIDRSHHDQMWTMLHNAIKHRDKQETTRAVGEYLARKDKLEVMEQKGQSEFQDALAKKLQRRKQSKQRANVLQATECEALQKWKKVVFGLIDTSSQRRKFSDALNISLQKKASAKMIVQDFEAEQASRTQHLTKERWQQQQAVDTKLGSKRKLRQFSELVHSPELLQNIEEQTLVRKESDRSLKAQLDSARSEVSASETDDSGIGDELTCTTSSRSFLPYTQSGLTRAYTSYTDVDMESEFGSLRCGAKKNPEFRRLQARIARRSKQAQVELEQSQHHKHHHHGNHHHRHGHHGHSDHMSSHSGTHQSHERLIQRPPNLDPPKDVDLAETVVATAF</sequence>
<dbReference type="SUPFAM" id="SSF90257">
    <property type="entry name" value="Myosin rod fragments"/>
    <property type="match status" value="1"/>
</dbReference>
<feature type="region of interest" description="Disordered" evidence="1">
    <location>
        <begin position="610"/>
        <end position="630"/>
    </location>
</feature>
<evidence type="ECO:0000313" key="2">
    <source>
        <dbReference type="EMBL" id="CAD9040707.1"/>
    </source>
</evidence>
<feature type="compositionally biased region" description="Basic and acidic residues" evidence="1">
    <location>
        <begin position="1"/>
        <end position="13"/>
    </location>
</feature>
<dbReference type="Gene3D" id="1.20.5.170">
    <property type="match status" value="1"/>
</dbReference>
<feature type="compositionally biased region" description="Basic residues" evidence="1">
    <location>
        <begin position="700"/>
        <end position="716"/>
    </location>
</feature>
<protein>
    <submittedName>
        <fullName evidence="2">Uncharacterized protein</fullName>
    </submittedName>
</protein>
<reference evidence="2" key="1">
    <citation type="submission" date="2021-01" db="EMBL/GenBank/DDBJ databases">
        <authorList>
            <person name="Corre E."/>
            <person name="Pelletier E."/>
            <person name="Niang G."/>
            <person name="Scheremetjew M."/>
            <person name="Finn R."/>
            <person name="Kale V."/>
            <person name="Holt S."/>
            <person name="Cochrane G."/>
            <person name="Meng A."/>
            <person name="Brown T."/>
            <person name="Cohen L."/>
        </authorList>
    </citation>
    <scope>NUCLEOTIDE SEQUENCE</scope>
    <source>
        <strain evidence="2">NIES-381</strain>
    </source>
</reference>